<proteinExistence type="inferred from homology"/>
<dbReference type="EC" id="1.14.13.168" evidence="3"/>
<dbReference type="Gramene" id="TVU26146">
    <property type="protein sequence ID" value="TVU26146"/>
    <property type="gene ID" value="EJB05_28682"/>
</dbReference>
<sequence>MEDNTMVLIVGAGPAGLATAACLTQLSIPYCIPMAKTLKQHLAKEFCELPHMSYPADAPTYIPKGQFVKYLEHYIDQFNIRPKYCTSIESCKYDEGAKFWFSLARNMNTSTIVKYTYCSAWERQETWFLCFILISCCNAHTVCAAHGGQT</sequence>
<dbReference type="AlphaFoldDB" id="A0A5J9URE2"/>
<reference evidence="5 6" key="1">
    <citation type="journal article" date="2019" name="Sci. Rep.">
        <title>A high-quality genome of Eragrostis curvula grass provides insights into Poaceae evolution and supports new strategies to enhance forage quality.</title>
        <authorList>
            <person name="Carballo J."/>
            <person name="Santos B.A.C.M."/>
            <person name="Zappacosta D."/>
            <person name="Garbus I."/>
            <person name="Selva J.P."/>
            <person name="Gallo C.A."/>
            <person name="Diaz A."/>
            <person name="Albertini E."/>
            <person name="Caccamo M."/>
            <person name="Echenique V."/>
        </authorList>
    </citation>
    <scope>NUCLEOTIDE SEQUENCE [LARGE SCALE GENOMIC DNA]</scope>
    <source>
        <strain evidence="6">cv. Victoria</strain>
        <tissue evidence="5">Leaf</tissue>
    </source>
</reference>
<gene>
    <name evidence="5" type="ORF">EJB05_28682</name>
</gene>
<dbReference type="Proteomes" id="UP000324897">
    <property type="component" value="Chromosome 2"/>
</dbReference>
<name>A0A5J9URE2_9POAL</name>
<evidence type="ECO:0000256" key="4">
    <source>
        <dbReference type="ARBA" id="ARBA00047707"/>
    </source>
</evidence>
<evidence type="ECO:0000313" key="6">
    <source>
        <dbReference type="Proteomes" id="UP000324897"/>
    </source>
</evidence>
<dbReference type="InterPro" id="IPR050982">
    <property type="entry name" value="Auxin_biosynth/cation_transpt"/>
</dbReference>
<keyword evidence="6" id="KW-1185">Reference proteome</keyword>
<dbReference type="PANTHER" id="PTHR43539:SF30">
    <property type="entry name" value="OS11G0207700 PROTEIN"/>
    <property type="match status" value="1"/>
</dbReference>
<dbReference type="InterPro" id="IPR036188">
    <property type="entry name" value="FAD/NAD-bd_sf"/>
</dbReference>
<dbReference type="GO" id="GO:0050660">
    <property type="term" value="F:flavin adenine dinucleotide binding"/>
    <property type="evidence" value="ECO:0007669"/>
    <property type="project" value="TreeGrafter"/>
</dbReference>
<dbReference type="PANTHER" id="PTHR43539">
    <property type="entry name" value="FLAVIN-BINDING MONOOXYGENASE-LIKE PROTEIN (AFU_ORTHOLOGUE AFUA_4G09220)"/>
    <property type="match status" value="1"/>
</dbReference>
<dbReference type="GO" id="GO:0103075">
    <property type="term" value="F:indole-3-pyruvate monooxygenase activity"/>
    <property type="evidence" value="ECO:0007669"/>
    <property type="project" value="UniProtKB-EC"/>
</dbReference>
<evidence type="ECO:0000256" key="3">
    <source>
        <dbReference type="ARBA" id="ARBA00039148"/>
    </source>
</evidence>
<dbReference type="OrthoDB" id="655193at2759"/>
<evidence type="ECO:0000313" key="5">
    <source>
        <dbReference type="EMBL" id="TVU26146.1"/>
    </source>
</evidence>
<organism evidence="5 6">
    <name type="scientific">Eragrostis curvula</name>
    <name type="common">weeping love grass</name>
    <dbReference type="NCBI Taxonomy" id="38414"/>
    <lineage>
        <taxon>Eukaryota</taxon>
        <taxon>Viridiplantae</taxon>
        <taxon>Streptophyta</taxon>
        <taxon>Embryophyta</taxon>
        <taxon>Tracheophyta</taxon>
        <taxon>Spermatophyta</taxon>
        <taxon>Magnoliopsida</taxon>
        <taxon>Liliopsida</taxon>
        <taxon>Poales</taxon>
        <taxon>Poaceae</taxon>
        <taxon>PACMAD clade</taxon>
        <taxon>Chloridoideae</taxon>
        <taxon>Eragrostideae</taxon>
        <taxon>Eragrostidinae</taxon>
        <taxon>Eragrostis</taxon>
    </lineage>
</organism>
<comment type="catalytic activity">
    <reaction evidence="4">
        <text>indole-3-pyruvate + NADPH + O2 + H(+) = (indol-3-yl)acetate + CO2 + NADP(+) + H2O</text>
        <dbReference type="Rhea" id="RHEA:34331"/>
        <dbReference type="ChEBI" id="CHEBI:15377"/>
        <dbReference type="ChEBI" id="CHEBI:15378"/>
        <dbReference type="ChEBI" id="CHEBI:15379"/>
        <dbReference type="ChEBI" id="CHEBI:16526"/>
        <dbReference type="ChEBI" id="CHEBI:17640"/>
        <dbReference type="ChEBI" id="CHEBI:30854"/>
        <dbReference type="ChEBI" id="CHEBI:57783"/>
        <dbReference type="ChEBI" id="CHEBI:58349"/>
        <dbReference type="EC" id="1.14.13.168"/>
    </reaction>
</comment>
<feature type="non-terminal residue" evidence="5">
    <location>
        <position position="1"/>
    </location>
</feature>
<accession>A0A5J9URE2</accession>
<dbReference type="SUPFAM" id="SSF51905">
    <property type="entry name" value="FAD/NAD(P)-binding domain"/>
    <property type="match status" value="1"/>
</dbReference>
<protein>
    <recommendedName>
        <fullName evidence="3">indole-3-pyruvate monooxygenase</fullName>
        <ecNumber evidence="3">1.14.13.168</ecNumber>
    </recommendedName>
</protein>
<keyword evidence="2" id="KW-0560">Oxidoreductase</keyword>
<dbReference type="EMBL" id="RWGY01000013">
    <property type="protein sequence ID" value="TVU26146.1"/>
    <property type="molecule type" value="Genomic_DNA"/>
</dbReference>
<comment type="caution">
    <text evidence="5">The sequence shown here is derived from an EMBL/GenBank/DDBJ whole genome shotgun (WGS) entry which is preliminary data.</text>
</comment>
<dbReference type="Gene3D" id="3.50.50.60">
    <property type="entry name" value="FAD/NAD(P)-binding domain"/>
    <property type="match status" value="1"/>
</dbReference>
<evidence type="ECO:0000256" key="2">
    <source>
        <dbReference type="ARBA" id="ARBA00023002"/>
    </source>
</evidence>
<evidence type="ECO:0000256" key="1">
    <source>
        <dbReference type="ARBA" id="ARBA00009183"/>
    </source>
</evidence>
<comment type="similarity">
    <text evidence="1">Belongs to the FMO family.</text>
</comment>